<evidence type="ECO:0000313" key="1">
    <source>
        <dbReference type="EMBL" id="RMU61656.1"/>
    </source>
</evidence>
<dbReference type="Proteomes" id="UP000280395">
    <property type="component" value="Unassembled WGS sequence"/>
</dbReference>
<dbReference type="EMBL" id="RBUA01000392">
    <property type="protein sequence ID" value="RMU61656.1"/>
    <property type="molecule type" value="Genomic_DNA"/>
</dbReference>
<organism evidence="1 2">
    <name type="scientific">Pseudomonas syringae pv. avii</name>
    <dbReference type="NCBI Taxonomy" id="663959"/>
    <lineage>
        <taxon>Bacteria</taxon>
        <taxon>Pseudomonadati</taxon>
        <taxon>Pseudomonadota</taxon>
        <taxon>Gammaproteobacteria</taxon>
        <taxon>Pseudomonadales</taxon>
        <taxon>Pseudomonadaceae</taxon>
        <taxon>Pseudomonas</taxon>
        <taxon>Pseudomonas syringae</taxon>
    </lineage>
</organism>
<name>A0A3M5VTR5_PSESX</name>
<accession>A0A3M5VTR5</accession>
<comment type="caution">
    <text evidence="1">The sequence shown here is derived from an EMBL/GenBank/DDBJ whole genome shotgun (WGS) entry which is preliminary data.</text>
</comment>
<dbReference type="AlphaFoldDB" id="A0A3M5VTR5"/>
<proteinExistence type="predicted"/>
<protein>
    <submittedName>
        <fullName evidence="1">Uncharacterized protein</fullName>
    </submittedName>
</protein>
<reference evidence="1 2" key="1">
    <citation type="submission" date="2018-08" db="EMBL/GenBank/DDBJ databases">
        <title>Recombination of ecologically and evolutionarily significant loci maintains genetic cohesion in the Pseudomonas syringae species complex.</title>
        <authorList>
            <person name="Dillon M."/>
            <person name="Thakur S."/>
            <person name="Almeida R.N.D."/>
            <person name="Weir B.S."/>
            <person name="Guttman D.S."/>
        </authorList>
    </citation>
    <scope>NUCLEOTIDE SEQUENCE [LARGE SCALE GENOMIC DNA]</scope>
    <source>
        <strain evidence="1 2">ICMP 14479</strain>
    </source>
</reference>
<evidence type="ECO:0000313" key="2">
    <source>
        <dbReference type="Proteomes" id="UP000280395"/>
    </source>
</evidence>
<sequence>MVSLKMLQAAHQRASGSGPYEEIIDMAEMPTDRVRRGPRMGPRVGRVLVLIEPDITRIAGHFLANQRDACAEKPAVGIRNLDLDDLRAITAHHADVVAGTVRIDHAGKGNPALGADHRQCHTQIAG</sequence>
<gene>
    <name evidence="1" type="ORF">ALP29_200242</name>
</gene>